<sequence length="151" mass="16654">MALLQMSLYMTSQGASMRGMDTIGHLLHDMPVDMFGGSPPWQGETSASVPSSQCAIQVVVYRLLSPEYSFLTPCPTPQMMDSEFVHYSSTSHPHPREHLHIDPVPFSFGTESQVVDGSEDTTTFEMARGKGQLRPRGRLSGRVRCHGVDAQ</sequence>
<protein>
    <submittedName>
        <fullName evidence="1">Uncharacterized protein</fullName>
    </submittedName>
</protein>
<dbReference type="AlphaFoldDB" id="A0A314L6F5"/>
<keyword evidence="2" id="KW-1185">Reference proteome</keyword>
<dbReference type="Gramene" id="OIT36474">
    <property type="protein sequence ID" value="OIT36474"/>
    <property type="gene ID" value="A4A49_01755"/>
</dbReference>
<evidence type="ECO:0000313" key="2">
    <source>
        <dbReference type="Proteomes" id="UP000187609"/>
    </source>
</evidence>
<proteinExistence type="predicted"/>
<accession>A0A314L6F5</accession>
<gene>
    <name evidence="1" type="ORF">A4A49_01755</name>
</gene>
<comment type="caution">
    <text evidence="1">The sequence shown here is derived from an EMBL/GenBank/DDBJ whole genome shotgun (WGS) entry which is preliminary data.</text>
</comment>
<organism evidence="1 2">
    <name type="scientific">Nicotiana attenuata</name>
    <name type="common">Coyote tobacco</name>
    <dbReference type="NCBI Taxonomy" id="49451"/>
    <lineage>
        <taxon>Eukaryota</taxon>
        <taxon>Viridiplantae</taxon>
        <taxon>Streptophyta</taxon>
        <taxon>Embryophyta</taxon>
        <taxon>Tracheophyta</taxon>
        <taxon>Spermatophyta</taxon>
        <taxon>Magnoliopsida</taxon>
        <taxon>eudicotyledons</taxon>
        <taxon>Gunneridae</taxon>
        <taxon>Pentapetalae</taxon>
        <taxon>asterids</taxon>
        <taxon>lamiids</taxon>
        <taxon>Solanales</taxon>
        <taxon>Solanaceae</taxon>
        <taxon>Nicotianoideae</taxon>
        <taxon>Nicotianeae</taxon>
        <taxon>Nicotiana</taxon>
    </lineage>
</organism>
<evidence type="ECO:0000313" key="1">
    <source>
        <dbReference type="EMBL" id="OIT36474.1"/>
    </source>
</evidence>
<dbReference type="EMBL" id="MJEQ01000429">
    <property type="protein sequence ID" value="OIT36474.1"/>
    <property type="molecule type" value="Genomic_DNA"/>
</dbReference>
<name>A0A314L6F5_NICAT</name>
<dbReference type="Proteomes" id="UP000187609">
    <property type="component" value="Unassembled WGS sequence"/>
</dbReference>
<reference evidence="1" key="1">
    <citation type="submission" date="2016-11" db="EMBL/GenBank/DDBJ databases">
        <title>The genome of Nicotiana attenuata.</title>
        <authorList>
            <person name="Xu S."/>
            <person name="Brockmoeller T."/>
            <person name="Gaquerel E."/>
            <person name="Navarro A."/>
            <person name="Kuhl H."/>
            <person name="Gase K."/>
            <person name="Ling Z."/>
            <person name="Zhou W."/>
            <person name="Kreitzer C."/>
            <person name="Stanke M."/>
            <person name="Tang H."/>
            <person name="Lyons E."/>
            <person name="Pandey P."/>
            <person name="Pandey S.P."/>
            <person name="Timmermann B."/>
            <person name="Baldwin I.T."/>
        </authorList>
    </citation>
    <scope>NUCLEOTIDE SEQUENCE [LARGE SCALE GENOMIC DNA]</scope>
    <source>
        <strain evidence="1">UT</strain>
    </source>
</reference>